<protein>
    <recommendedName>
        <fullName evidence="4">Miraculin</fullName>
    </recommendedName>
</protein>
<dbReference type="EMBL" id="JAYWIO010000001">
    <property type="protein sequence ID" value="KAK7291285.1"/>
    <property type="molecule type" value="Genomic_DNA"/>
</dbReference>
<keyword evidence="1" id="KW-0732">Signal</keyword>
<dbReference type="SMART" id="SM00452">
    <property type="entry name" value="STI"/>
    <property type="match status" value="1"/>
</dbReference>
<keyword evidence="3" id="KW-1185">Reference proteome</keyword>
<feature type="signal peptide" evidence="1">
    <location>
        <begin position="1"/>
        <end position="21"/>
    </location>
</feature>
<evidence type="ECO:0000256" key="1">
    <source>
        <dbReference type="SAM" id="SignalP"/>
    </source>
</evidence>
<dbReference type="Gene3D" id="2.80.10.50">
    <property type="match status" value="1"/>
</dbReference>
<dbReference type="PRINTS" id="PR00291">
    <property type="entry name" value="KUNITZINHBTR"/>
</dbReference>
<dbReference type="PANTHER" id="PTHR33107">
    <property type="entry name" value="KUNITZ TRYPSIN INHIBITOR 2"/>
    <property type="match status" value="1"/>
</dbReference>
<feature type="chain" id="PRO_5043011019" description="Miraculin" evidence="1">
    <location>
        <begin position="22"/>
        <end position="202"/>
    </location>
</feature>
<accession>A0AAN9J320</accession>
<dbReference type="AlphaFoldDB" id="A0AAN9J320"/>
<dbReference type="GO" id="GO:0004866">
    <property type="term" value="F:endopeptidase inhibitor activity"/>
    <property type="evidence" value="ECO:0007669"/>
    <property type="project" value="InterPro"/>
</dbReference>
<evidence type="ECO:0000313" key="2">
    <source>
        <dbReference type="EMBL" id="KAK7291285.1"/>
    </source>
</evidence>
<name>A0AAN9J320_CROPI</name>
<comment type="caution">
    <text evidence="2">The sequence shown here is derived from an EMBL/GenBank/DDBJ whole genome shotgun (WGS) entry which is preliminary data.</text>
</comment>
<organism evidence="2 3">
    <name type="scientific">Crotalaria pallida</name>
    <name type="common">Smooth rattlebox</name>
    <name type="synonym">Crotalaria striata</name>
    <dbReference type="NCBI Taxonomy" id="3830"/>
    <lineage>
        <taxon>Eukaryota</taxon>
        <taxon>Viridiplantae</taxon>
        <taxon>Streptophyta</taxon>
        <taxon>Embryophyta</taxon>
        <taxon>Tracheophyta</taxon>
        <taxon>Spermatophyta</taxon>
        <taxon>Magnoliopsida</taxon>
        <taxon>eudicotyledons</taxon>
        <taxon>Gunneridae</taxon>
        <taxon>Pentapetalae</taxon>
        <taxon>rosids</taxon>
        <taxon>fabids</taxon>
        <taxon>Fabales</taxon>
        <taxon>Fabaceae</taxon>
        <taxon>Papilionoideae</taxon>
        <taxon>50 kb inversion clade</taxon>
        <taxon>genistoids sensu lato</taxon>
        <taxon>core genistoids</taxon>
        <taxon>Crotalarieae</taxon>
        <taxon>Crotalaria</taxon>
    </lineage>
</organism>
<dbReference type="InterPro" id="IPR011065">
    <property type="entry name" value="Kunitz_inhibitor_STI-like_sf"/>
</dbReference>
<sequence length="202" mass="22326">MKTTLLAMILLLALSTKPLQGEANAAPEQVVDTSGKKLRAGTSYYIVPATSDVLGGLALSGRGHKNCPLDVVAVDGYQGQPLVFTPVNIKKGVVRVSTDLNIYFPVETTCPQFTTLWKLDDYDYSTGQWFVTTGGAFGNPGYQTINNWFKIEKYEEGYKLVYCPSVCKDCSYQCSDIGIYEDRYGKRLALSNVPYKVQFQLA</sequence>
<dbReference type="PANTHER" id="PTHR33107:SF78">
    <property type="entry name" value="NODULE CYSTEINE-RICH (NCR) SECRETED PEPTIDE"/>
    <property type="match status" value="1"/>
</dbReference>
<dbReference type="SUPFAM" id="SSF50386">
    <property type="entry name" value="STI-like"/>
    <property type="match status" value="1"/>
</dbReference>
<dbReference type="Pfam" id="PF00197">
    <property type="entry name" value="Kunitz_legume"/>
    <property type="match status" value="1"/>
</dbReference>
<evidence type="ECO:0000313" key="3">
    <source>
        <dbReference type="Proteomes" id="UP001372338"/>
    </source>
</evidence>
<gene>
    <name evidence="2" type="ORF">RIF29_06301</name>
</gene>
<dbReference type="Proteomes" id="UP001372338">
    <property type="component" value="Unassembled WGS sequence"/>
</dbReference>
<dbReference type="InterPro" id="IPR002160">
    <property type="entry name" value="Prot_inh_Kunz-lg"/>
</dbReference>
<evidence type="ECO:0008006" key="4">
    <source>
        <dbReference type="Google" id="ProtNLM"/>
    </source>
</evidence>
<dbReference type="CDD" id="cd23375">
    <property type="entry name" value="beta-trefoil_STI_VvMLP-like"/>
    <property type="match status" value="1"/>
</dbReference>
<reference evidence="2 3" key="1">
    <citation type="submission" date="2024-01" db="EMBL/GenBank/DDBJ databases">
        <title>The genomes of 5 underutilized Papilionoideae crops provide insights into root nodulation and disease resistanc.</title>
        <authorList>
            <person name="Yuan L."/>
        </authorList>
    </citation>
    <scope>NUCLEOTIDE SEQUENCE [LARGE SCALE GENOMIC DNA]</scope>
    <source>
        <strain evidence="2">ZHUSHIDOU_FW_LH</strain>
        <tissue evidence="2">Leaf</tissue>
    </source>
</reference>
<proteinExistence type="predicted"/>